<gene>
    <name evidence="2" type="ORF">CBF36_02475</name>
</gene>
<dbReference type="InterPro" id="IPR011051">
    <property type="entry name" value="RmlC_Cupin_sf"/>
</dbReference>
<accession>A0A429ZPL3</accession>
<proteinExistence type="predicted"/>
<dbReference type="InterPro" id="IPR008579">
    <property type="entry name" value="UGlyAH_Cupin_dom"/>
</dbReference>
<dbReference type="OrthoDB" id="3828611at2"/>
<protein>
    <recommendedName>
        <fullName evidence="1">(S)-ureidoglycine aminohydrolase cupin domain-containing protein</fullName>
    </recommendedName>
</protein>
<dbReference type="Gene3D" id="2.60.120.10">
    <property type="entry name" value="Jelly Rolls"/>
    <property type="match status" value="1"/>
</dbReference>
<dbReference type="AlphaFoldDB" id="A0A429ZPL3"/>
<dbReference type="RefSeq" id="WP_125956327.1">
    <property type="nucleotide sequence ID" value="NZ_JAQEJV010000003.1"/>
</dbReference>
<evidence type="ECO:0000313" key="2">
    <source>
        <dbReference type="EMBL" id="RST95569.1"/>
    </source>
</evidence>
<reference evidence="2 3" key="1">
    <citation type="submission" date="2017-05" db="EMBL/GenBank/DDBJ databases">
        <title>Vagococcus spp. assemblies.</title>
        <authorList>
            <person name="Gulvik C.A."/>
        </authorList>
    </citation>
    <scope>NUCLEOTIDE SEQUENCE [LARGE SCALE GENOMIC DNA]</scope>
    <source>
        <strain evidence="2 3">SS1994</strain>
    </source>
</reference>
<organism evidence="2 3">
    <name type="scientific">Vagococcus bubulae</name>
    <dbReference type="NCBI Taxonomy" id="1977868"/>
    <lineage>
        <taxon>Bacteria</taxon>
        <taxon>Bacillati</taxon>
        <taxon>Bacillota</taxon>
        <taxon>Bacilli</taxon>
        <taxon>Lactobacillales</taxon>
        <taxon>Enterococcaceae</taxon>
        <taxon>Vagococcus</taxon>
    </lineage>
</organism>
<comment type="caution">
    <text evidence="2">The sequence shown here is derived from an EMBL/GenBank/DDBJ whole genome shotgun (WGS) entry which is preliminary data.</text>
</comment>
<dbReference type="InterPro" id="IPR014710">
    <property type="entry name" value="RmlC-like_jellyroll"/>
</dbReference>
<evidence type="ECO:0000259" key="1">
    <source>
        <dbReference type="Pfam" id="PF05899"/>
    </source>
</evidence>
<name>A0A429ZPL3_9ENTE</name>
<keyword evidence="3" id="KW-1185">Reference proteome</keyword>
<dbReference type="SUPFAM" id="SSF51182">
    <property type="entry name" value="RmlC-like cupins"/>
    <property type="match status" value="1"/>
</dbReference>
<sequence length="200" mass="22895">MKKLICASDVESLHEENKRVISITENTIITPSAKDLAEEYDMTFKVERPRFDVSEMMTQDWSKESLVSLLRSLITDDALSPFILERDSSGVEIIKHHTIKLKDFPEKEHGVFVQELMHSSGGECCLECLSINPMHFIEQQVDDSFFYIIEGELKATLKDSTTYLEDGDIIHVPQNEVIDWDVTKQTTVLKIKMKGVLVDE</sequence>
<dbReference type="Proteomes" id="UP000288490">
    <property type="component" value="Unassembled WGS sequence"/>
</dbReference>
<evidence type="ECO:0000313" key="3">
    <source>
        <dbReference type="Proteomes" id="UP000288490"/>
    </source>
</evidence>
<feature type="domain" description="(S)-ureidoglycine aminohydrolase cupin" evidence="1">
    <location>
        <begin position="138"/>
        <end position="185"/>
    </location>
</feature>
<dbReference type="Pfam" id="PF05899">
    <property type="entry name" value="Cupin_3"/>
    <property type="match status" value="1"/>
</dbReference>
<dbReference type="EMBL" id="NGJT01000003">
    <property type="protein sequence ID" value="RST95569.1"/>
    <property type="molecule type" value="Genomic_DNA"/>
</dbReference>